<dbReference type="FunFam" id="2.40.10.10:FF:000039">
    <property type="entry name" value="Brain-specific serine protease 4"/>
    <property type="match status" value="1"/>
</dbReference>
<dbReference type="InterPro" id="IPR043504">
    <property type="entry name" value="Peptidase_S1_PA_chymotrypsin"/>
</dbReference>
<reference evidence="10 11" key="1">
    <citation type="journal article" date="2011" name="Proc. Natl. Acad. Sci. U.S.A.">
        <title>Genetic diversity and population structure of the endangered marsupial Sarcophilus harrisii (Tasmanian devil).</title>
        <authorList>
            <person name="Miller W."/>
            <person name="Hayes V.M."/>
            <person name="Ratan A."/>
            <person name="Petersen D.C."/>
            <person name="Wittekindt N.E."/>
            <person name="Miller J."/>
            <person name="Walenz B."/>
            <person name="Knight J."/>
            <person name="Qi J."/>
            <person name="Zhao F."/>
            <person name="Wang Q."/>
            <person name="Bedoya-Reina O.C."/>
            <person name="Katiyar N."/>
            <person name="Tomsho L.P."/>
            <person name="Kasson L.M."/>
            <person name="Hardie R.A."/>
            <person name="Woodbridge P."/>
            <person name="Tindall E.A."/>
            <person name="Bertelsen M.F."/>
            <person name="Dixon D."/>
            <person name="Pyecroft S."/>
            <person name="Helgen K.M."/>
            <person name="Lesk A.M."/>
            <person name="Pringle T.H."/>
            <person name="Patterson N."/>
            <person name="Zhang Y."/>
            <person name="Kreiss A."/>
            <person name="Woods G.M."/>
            <person name="Jones M.E."/>
            <person name="Schuster S.C."/>
        </authorList>
    </citation>
    <scope>NUCLEOTIDE SEQUENCE [LARGE SCALE GENOMIC DNA]</scope>
</reference>
<dbReference type="PROSITE" id="PS00134">
    <property type="entry name" value="TRYPSIN_HIS"/>
    <property type="match status" value="1"/>
</dbReference>
<proteinExistence type="predicted"/>
<evidence type="ECO:0000259" key="9">
    <source>
        <dbReference type="PROSITE" id="PS50240"/>
    </source>
</evidence>
<keyword evidence="6" id="KW-0325">Glycoprotein</keyword>
<evidence type="ECO:0000313" key="11">
    <source>
        <dbReference type="Proteomes" id="UP000007648"/>
    </source>
</evidence>
<dbReference type="KEGG" id="shr:100917836"/>
<evidence type="ECO:0000256" key="2">
    <source>
        <dbReference type="ARBA" id="ARBA00022729"/>
    </source>
</evidence>
<dbReference type="InParanoid" id="G3VDM5"/>
<feature type="domain" description="Peptidase S1" evidence="9">
    <location>
        <begin position="43"/>
        <end position="288"/>
    </location>
</feature>
<name>G3VDM5_SARHA</name>
<evidence type="ECO:0000313" key="10">
    <source>
        <dbReference type="Ensembl" id="ENSSHAP00000001279.2"/>
    </source>
</evidence>
<dbReference type="PROSITE" id="PS50240">
    <property type="entry name" value="TRYPSIN_DOM"/>
    <property type="match status" value="1"/>
</dbReference>
<organism evidence="10 11">
    <name type="scientific">Sarcophilus harrisii</name>
    <name type="common">Tasmanian devil</name>
    <name type="synonym">Sarcophilus laniarius</name>
    <dbReference type="NCBI Taxonomy" id="9305"/>
    <lineage>
        <taxon>Eukaryota</taxon>
        <taxon>Metazoa</taxon>
        <taxon>Chordata</taxon>
        <taxon>Craniata</taxon>
        <taxon>Vertebrata</taxon>
        <taxon>Euteleostomi</taxon>
        <taxon>Mammalia</taxon>
        <taxon>Metatheria</taxon>
        <taxon>Dasyuromorphia</taxon>
        <taxon>Dasyuridae</taxon>
        <taxon>Sarcophilus</taxon>
    </lineage>
</organism>
<dbReference type="InterPro" id="IPR001314">
    <property type="entry name" value="Peptidase_S1A"/>
</dbReference>
<keyword evidence="3 7" id="KW-0378">Hydrolase</keyword>
<dbReference type="Ensembl" id="ENSSHAT00000001294.2">
    <property type="protein sequence ID" value="ENSSHAP00000001279.2"/>
    <property type="gene ID" value="ENSSHAG00000001142.2"/>
</dbReference>
<reference evidence="10" key="3">
    <citation type="submission" date="2025-09" db="UniProtKB">
        <authorList>
            <consortium name="Ensembl"/>
        </authorList>
    </citation>
    <scope>IDENTIFICATION</scope>
</reference>
<accession>G3VDM5</accession>
<dbReference type="eggNOG" id="KOG3627">
    <property type="taxonomic scope" value="Eukaryota"/>
</dbReference>
<dbReference type="GO" id="GO:0006508">
    <property type="term" value="P:proteolysis"/>
    <property type="evidence" value="ECO:0007669"/>
    <property type="project" value="UniProtKB-KW"/>
</dbReference>
<dbReference type="OrthoDB" id="10051896at2759"/>
<evidence type="ECO:0000256" key="1">
    <source>
        <dbReference type="ARBA" id="ARBA00022670"/>
    </source>
</evidence>
<dbReference type="RefSeq" id="XP_031801522.1">
    <property type="nucleotide sequence ID" value="XM_031945662.1"/>
</dbReference>
<dbReference type="SMART" id="SM00020">
    <property type="entry name" value="Tryp_SPc"/>
    <property type="match status" value="1"/>
</dbReference>
<dbReference type="FunCoup" id="G3VDM5">
    <property type="interactions" value="316"/>
</dbReference>
<reference evidence="10" key="2">
    <citation type="submission" date="2025-08" db="UniProtKB">
        <authorList>
            <consortium name="Ensembl"/>
        </authorList>
    </citation>
    <scope>IDENTIFICATION</scope>
</reference>
<evidence type="ECO:0000256" key="5">
    <source>
        <dbReference type="ARBA" id="ARBA00023157"/>
    </source>
</evidence>
<dbReference type="InterPro" id="IPR018114">
    <property type="entry name" value="TRYPSIN_HIS"/>
</dbReference>
<evidence type="ECO:0000256" key="6">
    <source>
        <dbReference type="ARBA" id="ARBA00023180"/>
    </source>
</evidence>
<dbReference type="Proteomes" id="UP000007648">
    <property type="component" value="Unassembled WGS sequence"/>
</dbReference>
<dbReference type="PANTHER" id="PTHR24253:SF144">
    <property type="entry name" value="CHYMOTRYPSIN-LIKE PROTEASE CTRL-1-RELATED"/>
    <property type="match status" value="1"/>
</dbReference>
<dbReference type="GeneID" id="100917836"/>
<keyword evidence="1 7" id="KW-0645">Protease</keyword>
<evidence type="ECO:0000256" key="7">
    <source>
        <dbReference type="RuleBase" id="RU363034"/>
    </source>
</evidence>
<dbReference type="AlphaFoldDB" id="G3VDM5"/>
<dbReference type="GeneTree" id="ENSGT00940000155138"/>
<protein>
    <recommendedName>
        <fullName evidence="9">Peptidase S1 domain-containing protein</fullName>
    </recommendedName>
</protein>
<keyword evidence="5" id="KW-1015">Disulfide bond</keyword>
<dbReference type="GO" id="GO:0004252">
    <property type="term" value="F:serine-type endopeptidase activity"/>
    <property type="evidence" value="ECO:0007669"/>
    <property type="project" value="InterPro"/>
</dbReference>
<dbReference type="Gene3D" id="2.40.10.10">
    <property type="entry name" value="Trypsin-like serine proteases"/>
    <property type="match status" value="2"/>
</dbReference>
<dbReference type="InterPro" id="IPR009003">
    <property type="entry name" value="Peptidase_S1_PA"/>
</dbReference>
<keyword evidence="4 7" id="KW-0720">Serine protease</keyword>
<feature type="chain" id="PRO_5029558426" description="Peptidase S1 domain-containing protein" evidence="8">
    <location>
        <begin position="21"/>
        <end position="320"/>
    </location>
</feature>
<keyword evidence="2 8" id="KW-0732">Signal</keyword>
<feature type="signal peptide" evidence="8">
    <location>
        <begin position="1"/>
        <end position="20"/>
    </location>
</feature>
<dbReference type="InterPro" id="IPR001254">
    <property type="entry name" value="Trypsin_dom"/>
</dbReference>
<dbReference type="PANTHER" id="PTHR24253">
    <property type="entry name" value="TRANSMEMBRANE PROTEASE SERINE"/>
    <property type="match status" value="1"/>
</dbReference>
<dbReference type="PRINTS" id="PR00722">
    <property type="entry name" value="CHYMOTRYPSIN"/>
</dbReference>
<dbReference type="SUPFAM" id="SSF50494">
    <property type="entry name" value="Trypsin-like serine proteases"/>
    <property type="match status" value="1"/>
</dbReference>
<evidence type="ECO:0000256" key="8">
    <source>
        <dbReference type="SAM" id="SignalP"/>
    </source>
</evidence>
<keyword evidence="11" id="KW-1185">Reference proteome</keyword>
<dbReference type="HOGENOM" id="CLU_006842_0_4_1"/>
<sequence length="320" mass="36407">MGWGGLGLLLLLLLPLLLRAQIQRIEGSELNKVCGQPVKEGRIFGGHKTTFKQWPWQASLQYKSYHWCGATLIHSSWVMTAAHCFQNQAHDPSVWRIQLGSRTIRPPKLSVGQLYFRRVSKIIVHPLYFGWPPKDIALAKLQMPIRFQKNILPICLPTSMKNFENVSLCWVTGWGRIKEYEYLRKPWHLQATELPLIDQETCDQYYHIGTNLPLFITRIYDDMLCAGFVQGQKDTCQGDSGGPLACMVNGIWHQAGIVSWGDGCGKPYRPSVFTNVSVHTDWILEIINSSTVSIIPSKLFLLFSLQLCQASLRPFPLWPA</sequence>
<dbReference type="InterPro" id="IPR033116">
    <property type="entry name" value="TRYPSIN_SER"/>
</dbReference>
<gene>
    <name evidence="10" type="primary">LOC100917836</name>
</gene>
<evidence type="ECO:0000256" key="3">
    <source>
        <dbReference type="ARBA" id="ARBA00022801"/>
    </source>
</evidence>
<evidence type="ECO:0000256" key="4">
    <source>
        <dbReference type="ARBA" id="ARBA00022825"/>
    </source>
</evidence>
<dbReference type="Pfam" id="PF00089">
    <property type="entry name" value="Trypsin"/>
    <property type="match status" value="1"/>
</dbReference>
<dbReference type="STRING" id="9305.ENSSHAP00000001279"/>
<dbReference type="PROSITE" id="PS00135">
    <property type="entry name" value="TRYPSIN_SER"/>
    <property type="match status" value="1"/>
</dbReference>
<dbReference type="CDD" id="cd00190">
    <property type="entry name" value="Tryp_SPc"/>
    <property type="match status" value="1"/>
</dbReference>